<evidence type="ECO:0000313" key="11">
    <source>
        <dbReference type="EMBL" id="SJZ52934.1"/>
    </source>
</evidence>
<keyword evidence="6 8" id="KW-1133">Transmembrane helix</keyword>
<dbReference type="GO" id="GO:0055085">
    <property type="term" value="P:transmembrane transport"/>
    <property type="evidence" value="ECO:0007669"/>
    <property type="project" value="InterPro"/>
</dbReference>
<evidence type="ECO:0000256" key="3">
    <source>
        <dbReference type="ARBA" id="ARBA00022448"/>
    </source>
</evidence>
<dbReference type="NCBIfam" id="NF011624">
    <property type="entry name" value="PRK15050.1"/>
    <property type="match status" value="1"/>
</dbReference>
<dbReference type="SUPFAM" id="SSF161098">
    <property type="entry name" value="MetI-like"/>
    <property type="match status" value="1"/>
</dbReference>
<evidence type="ECO:0000313" key="12">
    <source>
        <dbReference type="Proteomes" id="UP000190637"/>
    </source>
</evidence>
<reference evidence="11 12" key="1">
    <citation type="submission" date="2017-02" db="EMBL/GenBank/DDBJ databases">
        <authorList>
            <person name="Peterson S.W."/>
        </authorList>
    </citation>
    <scope>NUCLEOTIDE SEQUENCE [LARGE SCALE GENOMIC DNA]</scope>
    <source>
        <strain evidence="11 12">DSM 45154</strain>
    </source>
</reference>
<dbReference type="PANTHER" id="PTHR42929">
    <property type="entry name" value="INNER MEMBRANE ABC TRANSPORTER PERMEASE PROTEIN YDCU-RELATED-RELATED"/>
    <property type="match status" value="1"/>
</dbReference>
<keyword evidence="7 8" id="KW-0472">Membrane</keyword>
<evidence type="ECO:0000256" key="2">
    <source>
        <dbReference type="ARBA" id="ARBA00007069"/>
    </source>
</evidence>
<organism evidence="11 12">
    <name type="scientific">Marinactinospora thermotolerans DSM 45154</name>
    <dbReference type="NCBI Taxonomy" id="1122192"/>
    <lineage>
        <taxon>Bacteria</taxon>
        <taxon>Bacillati</taxon>
        <taxon>Actinomycetota</taxon>
        <taxon>Actinomycetes</taxon>
        <taxon>Streptosporangiales</taxon>
        <taxon>Nocardiopsidaceae</taxon>
        <taxon>Marinactinospora</taxon>
    </lineage>
</organism>
<dbReference type="Gene3D" id="1.10.3720.10">
    <property type="entry name" value="MetI-like"/>
    <property type="match status" value="1"/>
</dbReference>
<feature type="region of interest" description="Disordered" evidence="9">
    <location>
        <begin position="1"/>
        <end position="23"/>
    </location>
</feature>
<keyword evidence="4" id="KW-1003">Cell membrane</keyword>
<dbReference type="EMBL" id="FUWS01000002">
    <property type="protein sequence ID" value="SJZ52934.1"/>
    <property type="molecule type" value="Genomic_DNA"/>
</dbReference>
<feature type="transmembrane region" description="Helical" evidence="8">
    <location>
        <begin position="81"/>
        <end position="108"/>
    </location>
</feature>
<name>A0A1T4LEN0_9ACTN</name>
<comment type="similarity">
    <text evidence="2">Belongs to the binding-protein-dependent transport system permease family. CysTW subfamily.</text>
</comment>
<feature type="transmembrane region" description="Helical" evidence="8">
    <location>
        <begin position="120"/>
        <end position="145"/>
    </location>
</feature>
<comment type="subcellular location">
    <subcellularLocation>
        <location evidence="1 8">Cell membrane</location>
        <topology evidence="1 8">Multi-pass membrane protein</topology>
    </subcellularLocation>
</comment>
<keyword evidence="5 8" id="KW-0812">Transmembrane</keyword>
<feature type="domain" description="ABC transmembrane type-1" evidence="10">
    <location>
        <begin position="85"/>
        <end position="285"/>
    </location>
</feature>
<evidence type="ECO:0000256" key="5">
    <source>
        <dbReference type="ARBA" id="ARBA00022692"/>
    </source>
</evidence>
<dbReference type="Pfam" id="PF00528">
    <property type="entry name" value="BPD_transp_1"/>
    <property type="match status" value="1"/>
</dbReference>
<feature type="transmembrane region" description="Helical" evidence="8">
    <location>
        <begin position="35"/>
        <end position="61"/>
    </location>
</feature>
<feature type="transmembrane region" description="Helical" evidence="8">
    <location>
        <begin position="264"/>
        <end position="288"/>
    </location>
</feature>
<dbReference type="Proteomes" id="UP000190637">
    <property type="component" value="Unassembled WGS sequence"/>
</dbReference>
<dbReference type="CDD" id="cd06261">
    <property type="entry name" value="TM_PBP2"/>
    <property type="match status" value="1"/>
</dbReference>
<keyword evidence="3 8" id="KW-0813">Transport</keyword>
<evidence type="ECO:0000256" key="4">
    <source>
        <dbReference type="ARBA" id="ARBA00022475"/>
    </source>
</evidence>
<gene>
    <name evidence="11" type="ORF">SAMN02745673_00639</name>
</gene>
<proteinExistence type="inferred from homology"/>
<evidence type="ECO:0000256" key="6">
    <source>
        <dbReference type="ARBA" id="ARBA00022989"/>
    </source>
</evidence>
<feature type="transmembrane region" description="Helical" evidence="8">
    <location>
        <begin position="165"/>
        <end position="184"/>
    </location>
</feature>
<dbReference type="RefSeq" id="WP_235000699.1">
    <property type="nucleotide sequence ID" value="NZ_FUWS01000002.1"/>
</dbReference>
<dbReference type="GO" id="GO:0005886">
    <property type="term" value="C:plasma membrane"/>
    <property type="evidence" value="ECO:0007669"/>
    <property type="project" value="UniProtKB-SubCell"/>
</dbReference>
<dbReference type="AlphaFoldDB" id="A0A1T4LEN0"/>
<dbReference type="PROSITE" id="PS50928">
    <property type="entry name" value="ABC_TM1"/>
    <property type="match status" value="1"/>
</dbReference>
<accession>A0A1T4LEN0</accession>
<evidence type="ECO:0000256" key="8">
    <source>
        <dbReference type="RuleBase" id="RU363032"/>
    </source>
</evidence>
<evidence type="ECO:0000259" key="10">
    <source>
        <dbReference type="PROSITE" id="PS50928"/>
    </source>
</evidence>
<keyword evidence="12" id="KW-1185">Reference proteome</keyword>
<evidence type="ECO:0000256" key="7">
    <source>
        <dbReference type="ARBA" id="ARBA00023136"/>
    </source>
</evidence>
<dbReference type="STRING" id="1122192.SAMN02745673_00639"/>
<dbReference type="InterPro" id="IPR035906">
    <property type="entry name" value="MetI-like_sf"/>
</dbReference>
<evidence type="ECO:0000256" key="1">
    <source>
        <dbReference type="ARBA" id="ARBA00004651"/>
    </source>
</evidence>
<dbReference type="InterPro" id="IPR000515">
    <property type="entry name" value="MetI-like"/>
</dbReference>
<feature type="transmembrane region" description="Helical" evidence="8">
    <location>
        <begin position="220"/>
        <end position="244"/>
    </location>
</feature>
<protein>
    <submittedName>
        <fullName evidence="11">2-aminoethylphosphonate transport system permease protein</fullName>
    </submittedName>
</protein>
<dbReference type="PANTHER" id="PTHR42929:SF1">
    <property type="entry name" value="INNER MEMBRANE ABC TRANSPORTER PERMEASE PROTEIN YDCU-RELATED"/>
    <property type="match status" value="1"/>
</dbReference>
<evidence type="ECO:0000256" key="9">
    <source>
        <dbReference type="SAM" id="MobiDB-lite"/>
    </source>
</evidence>
<sequence>MSVEAVTGAAQESPAVPAGTAPAAPARGTGRRAALWALPPLIVVADFFCYPLALVVAQSFIAETGGPTLAVWADVVTSPEFGAGVARTVLIAVGAAAGCALIGTFLALVVSFAPFPGVRLVSGLVAVLPAVPGFLIVLSFTFLYGSAGALNALLGGSLDFLYTPWGVLLAEITLFTPFVMRPLVAAFGQIPRARLDVAASLGARPWRVLWQVVLPEVRPALAAATCLVLLMAANEFGIVLFIGAKDVVTLPVLVYTWGIVTFDYPAACVVAVVNVVLSLLLYGVYRWVLSGRGKRRARVDED</sequence>